<gene>
    <name evidence="1" type="ORF">AWB64_02137</name>
</gene>
<dbReference type="Proteomes" id="UP000054893">
    <property type="component" value="Unassembled WGS sequence"/>
</dbReference>
<dbReference type="AlphaFoldDB" id="A0A158G3X4"/>
<name>A0A158G3X4_CABSO</name>
<dbReference type="EMBL" id="FCOC02000004">
    <property type="protein sequence ID" value="SAL26120.1"/>
    <property type="molecule type" value="Genomic_DNA"/>
</dbReference>
<evidence type="ECO:0000313" key="1">
    <source>
        <dbReference type="EMBL" id="SAL26120.1"/>
    </source>
</evidence>
<dbReference type="RefSeq" id="WP_060818630.1">
    <property type="nucleotide sequence ID" value="NZ_FCOC02000004.1"/>
</dbReference>
<protein>
    <submittedName>
        <fullName evidence="1">Uncharacterized protein</fullName>
    </submittedName>
</protein>
<organism evidence="1 2">
    <name type="scientific">Caballeronia sordidicola</name>
    <name type="common">Burkholderia sordidicola</name>
    <dbReference type="NCBI Taxonomy" id="196367"/>
    <lineage>
        <taxon>Bacteria</taxon>
        <taxon>Pseudomonadati</taxon>
        <taxon>Pseudomonadota</taxon>
        <taxon>Betaproteobacteria</taxon>
        <taxon>Burkholderiales</taxon>
        <taxon>Burkholderiaceae</taxon>
        <taxon>Caballeronia</taxon>
    </lineage>
</organism>
<sequence>MACTSEDLRRYIEMFFEDESHHHEDMHELEHSKAQALEAFDALAKRQADLLAQIGDLEDRAAKSAALVVQAIDLMQAPKKR</sequence>
<accession>A0A158G3X4</accession>
<proteinExistence type="predicted"/>
<evidence type="ECO:0000313" key="2">
    <source>
        <dbReference type="Proteomes" id="UP000054893"/>
    </source>
</evidence>
<reference evidence="1 2" key="1">
    <citation type="submission" date="2016-01" db="EMBL/GenBank/DDBJ databases">
        <authorList>
            <person name="Oliw E.H."/>
        </authorList>
    </citation>
    <scope>NUCLEOTIDE SEQUENCE [LARGE SCALE GENOMIC DNA]</scope>
    <source>
        <strain evidence="1">LMG 22029</strain>
    </source>
</reference>